<evidence type="ECO:0000313" key="2">
    <source>
        <dbReference type="Proteomes" id="UP000315971"/>
    </source>
</evidence>
<proteinExistence type="predicted"/>
<accession>A0A521D0S9</accession>
<name>A0A521D0S9_9SPHI</name>
<evidence type="ECO:0000313" key="1">
    <source>
        <dbReference type="EMBL" id="SMO64500.1"/>
    </source>
</evidence>
<dbReference type="EMBL" id="FXSZ01000005">
    <property type="protein sequence ID" value="SMO64500.1"/>
    <property type="molecule type" value="Genomic_DNA"/>
</dbReference>
<gene>
    <name evidence="1" type="ORF">SAMN06265350_10552</name>
</gene>
<dbReference type="RefSeq" id="WP_142603545.1">
    <property type="nucleotide sequence ID" value="NZ_FXSZ01000005.1"/>
</dbReference>
<keyword evidence="2" id="KW-1185">Reference proteome</keyword>
<sequence length="101" mass="11574">MQESEEYKFKGIPITALIAENIILRLFEGKIVERKTIVENVLDFHLSNGGLKPNGVNYIGPIKKALRKLQKVLQQILQQDIGKSEQVKNLLLTQRKRMITC</sequence>
<organism evidence="1 2">
    <name type="scientific">Solitalea koreensis</name>
    <dbReference type="NCBI Taxonomy" id="543615"/>
    <lineage>
        <taxon>Bacteria</taxon>
        <taxon>Pseudomonadati</taxon>
        <taxon>Bacteroidota</taxon>
        <taxon>Sphingobacteriia</taxon>
        <taxon>Sphingobacteriales</taxon>
        <taxon>Sphingobacteriaceae</taxon>
        <taxon>Solitalea</taxon>
    </lineage>
</organism>
<reference evidence="1 2" key="1">
    <citation type="submission" date="2017-05" db="EMBL/GenBank/DDBJ databases">
        <authorList>
            <person name="Varghese N."/>
            <person name="Submissions S."/>
        </authorList>
    </citation>
    <scope>NUCLEOTIDE SEQUENCE [LARGE SCALE GENOMIC DNA]</scope>
    <source>
        <strain evidence="1 2">DSM 21342</strain>
    </source>
</reference>
<dbReference type="Proteomes" id="UP000315971">
    <property type="component" value="Unassembled WGS sequence"/>
</dbReference>
<dbReference type="AlphaFoldDB" id="A0A521D0S9"/>
<protein>
    <submittedName>
        <fullName evidence="1">Uncharacterized protein</fullName>
    </submittedName>
</protein>